<proteinExistence type="predicted"/>
<dbReference type="Pfam" id="PF20431">
    <property type="entry name" value="E_motif"/>
    <property type="match status" value="1"/>
</dbReference>
<comment type="caution">
    <text evidence="3">The sequence shown here is derived from an EMBL/GenBank/DDBJ whole genome shotgun (WGS) entry which is preliminary data.</text>
</comment>
<dbReference type="InterPro" id="IPR046960">
    <property type="entry name" value="PPR_At4g14850-like_plant"/>
</dbReference>
<reference evidence="3" key="1">
    <citation type="submission" date="2024-03" db="EMBL/GenBank/DDBJ databases">
        <title>WGS assembly of Saponaria officinalis var. Norfolk2.</title>
        <authorList>
            <person name="Jenkins J."/>
            <person name="Shu S."/>
            <person name="Grimwood J."/>
            <person name="Barry K."/>
            <person name="Goodstein D."/>
            <person name="Schmutz J."/>
            <person name="Leebens-Mack J."/>
            <person name="Osbourn A."/>
        </authorList>
    </citation>
    <scope>NUCLEOTIDE SEQUENCE [LARGE SCALE GENOMIC DNA]</scope>
    <source>
        <strain evidence="3">JIC</strain>
    </source>
</reference>
<dbReference type="Pfam" id="PF13041">
    <property type="entry name" value="PPR_2"/>
    <property type="match status" value="2"/>
</dbReference>
<dbReference type="Gene3D" id="1.25.40.10">
    <property type="entry name" value="Tetratricopeptide repeat domain"/>
    <property type="match status" value="2"/>
</dbReference>
<dbReference type="InterPro" id="IPR002885">
    <property type="entry name" value="PPR_rpt"/>
</dbReference>
<dbReference type="AlphaFoldDB" id="A0AAW1H185"/>
<accession>A0AAW1H185</accession>
<dbReference type="EMBL" id="JBDFQZ010000013">
    <property type="protein sequence ID" value="KAK9669184.1"/>
    <property type="molecule type" value="Genomic_DNA"/>
</dbReference>
<keyword evidence="4" id="KW-1185">Reference proteome</keyword>
<dbReference type="InterPro" id="IPR046848">
    <property type="entry name" value="E_motif"/>
</dbReference>
<evidence type="ECO:0000313" key="3">
    <source>
        <dbReference type="EMBL" id="KAK9669184.1"/>
    </source>
</evidence>
<dbReference type="PANTHER" id="PTHR47926:SF447">
    <property type="entry name" value="DYW DOMAIN-CONTAINING PROTEIN"/>
    <property type="match status" value="1"/>
</dbReference>
<gene>
    <name evidence="3" type="ORF">RND81_13G114600</name>
</gene>
<dbReference type="FunFam" id="1.25.40.10:FF:000184">
    <property type="entry name" value="Pentatricopeptide repeat-containing protein, chloroplastic"/>
    <property type="match status" value="1"/>
</dbReference>
<evidence type="ECO:0000256" key="2">
    <source>
        <dbReference type="PROSITE-ProRule" id="PRU00708"/>
    </source>
</evidence>
<dbReference type="GO" id="GO:0009451">
    <property type="term" value="P:RNA modification"/>
    <property type="evidence" value="ECO:0007669"/>
    <property type="project" value="InterPro"/>
</dbReference>
<dbReference type="Pfam" id="PF01535">
    <property type="entry name" value="PPR"/>
    <property type="match status" value="1"/>
</dbReference>
<evidence type="ECO:0000313" key="4">
    <source>
        <dbReference type="Proteomes" id="UP001443914"/>
    </source>
</evidence>
<organism evidence="3 4">
    <name type="scientific">Saponaria officinalis</name>
    <name type="common">Common soapwort</name>
    <name type="synonym">Lychnis saponaria</name>
    <dbReference type="NCBI Taxonomy" id="3572"/>
    <lineage>
        <taxon>Eukaryota</taxon>
        <taxon>Viridiplantae</taxon>
        <taxon>Streptophyta</taxon>
        <taxon>Embryophyta</taxon>
        <taxon>Tracheophyta</taxon>
        <taxon>Spermatophyta</taxon>
        <taxon>Magnoliopsida</taxon>
        <taxon>eudicotyledons</taxon>
        <taxon>Gunneridae</taxon>
        <taxon>Pentapetalae</taxon>
        <taxon>Caryophyllales</taxon>
        <taxon>Caryophyllaceae</taxon>
        <taxon>Caryophylleae</taxon>
        <taxon>Saponaria</taxon>
    </lineage>
</organism>
<evidence type="ECO:0000256" key="1">
    <source>
        <dbReference type="ARBA" id="ARBA00022737"/>
    </source>
</evidence>
<sequence length="540" mass="61830">MKSLIYANFAKQLLSTLHSSSHTKCTPLFLAFSCTNSIYFVKPYSNSPQTLKNPITHFLKSLPKSSQMKQFLAHMIVKNQFLDHITLMKFINFSILSNGFTSSALIFANFYDLIDFRLCNLVLRTYTHLNKHWHSIFVFVQMHKHGIHPDSVALPSVIKSVACLCRRRVGKSLHCCVIKTGFCSDLYANTSLVHMYCCCSSIDDARNLFDEIPERNSVCWNTFVNGYVHNRRYLEAFDVFRDMMRVGVELSEVTMVGILSSCANLGALEYGRLIHEYIIRNKLTLNVYVGTALIDMYAKCGILEEACMVFRAMKVKNVCTWNVLIAAYSMNGRTEDALTTFYSMTFDNYRPDDVTFLAVLSACFHDGRVGEGRSHFQSMKSVFGVEPKLEHYGCMVDLLGRVGLVNEALDLIRTMPYVPDPTIWRALHRTFEIRGYSHLVEPVILKLIELEPKNGDNFFVLANLYVQQQRWTEVDLVWDFMKDRGIDNIPGYSSIEIDNEIYQFVASCNYDPKLEDVYAVLTWVSEELTHLVGLDGTEMT</sequence>
<dbReference type="NCBIfam" id="TIGR00756">
    <property type="entry name" value="PPR"/>
    <property type="match status" value="2"/>
</dbReference>
<name>A0AAW1H185_SAPOF</name>
<dbReference type="Proteomes" id="UP001443914">
    <property type="component" value="Unassembled WGS sequence"/>
</dbReference>
<protein>
    <submittedName>
        <fullName evidence="3">Uncharacterized protein</fullName>
    </submittedName>
</protein>
<dbReference type="PANTHER" id="PTHR47926">
    <property type="entry name" value="PENTATRICOPEPTIDE REPEAT-CONTAINING PROTEIN"/>
    <property type="match status" value="1"/>
</dbReference>
<dbReference type="GO" id="GO:0003723">
    <property type="term" value="F:RNA binding"/>
    <property type="evidence" value="ECO:0007669"/>
    <property type="project" value="InterPro"/>
</dbReference>
<feature type="repeat" description="PPR" evidence="2">
    <location>
        <begin position="317"/>
        <end position="351"/>
    </location>
</feature>
<dbReference type="PROSITE" id="PS51375">
    <property type="entry name" value="PPR"/>
    <property type="match status" value="2"/>
</dbReference>
<feature type="repeat" description="PPR" evidence="2">
    <location>
        <begin position="216"/>
        <end position="250"/>
    </location>
</feature>
<dbReference type="FunFam" id="1.25.40.10:FF:000427">
    <property type="entry name" value="Pentatricopeptide repeat-containing protein chloroplastic"/>
    <property type="match status" value="1"/>
</dbReference>
<keyword evidence="1" id="KW-0677">Repeat</keyword>
<dbReference type="InterPro" id="IPR011990">
    <property type="entry name" value="TPR-like_helical_dom_sf"/>
</dbReference>